<organism evidence="3">
    <name type="scientific">Bradyrhizobium sp. LLZ17</name>
    <dbReference type="NCBI Taxonomy" id="3239388"/>
    <lineage>
        <taxon>Bacteria</taxon>
        <taxon>Pseudomonadati</taxon>
        <taxon>Pseudomonadota</taxon>
        <taxon>Alphaproteobacteria</taxon>
        <taxon>Hyphomicrobiales</taxon>
        <taxon>Nitrobacteraceae</taxon>
        <taxon>Bradyrhizobium</taxon>
    </lineage>
</organism>
<dbReference type="InterPro" id="IPR011006">
    <property type="entry name" value="CheY-like_superfamily"/>
</dbReference>
<name>A0AB39XIQ2_9BRAD</name>
<sequence>MEDDYLLAQVLTDFLEQADFHVVGPVGSLEEALALVENEPGSFDGAILDINLHGSNSYPVADALVARSIPFLFATGYGRDALEGRYRDHPRCEKPFDQATLLSVFGALFNNRAA</sequence>
<dbReference type="AlphaFoldDB" id="A0AB39XIQ2"/>
<dbReference type="SUPFAM" id="SSF52172">
    <property type="entry name" value="CheY-like"/>
    <property type="match status" value="1"/>
</dbReference>
<dbReference type="EMBL" id="CP165734">
    <property type="protein sequence ID" value="XDV57830.1"/>
    <property type="molecule type" value="Genomic_DNA"/>
</dbReference>
<gene>
    <name evidence="3" type="ORF">AB8Z38_36000</name>
</gene>
<accession>A0AB39XIQ2</accession>
<evidence type="ECO:0000313" key="3">
    <source>
        <dbReference type="EMBL" id="XDV57830.1"/>
    </source>
</evidence>
<dbReference type="RefSeq" id="WP_369722271.1">
    <property type="nucleotide sequence ID" value="NZ_CP165734.1"/>
</dbReference>
<dbReference type="PROSITE" id="PS50110">
    <property type="entry name" value="RESPONSE_REGULATORY"/>
    <property type="match status" value="1"/>
</dbReference>
<proteinExistence type="predicted"/>
<dbReference type="SMART" id="SM00448">
    <property type="entry name" value="REC"/>
    <property type="match status" value="1"/>
</dbReference>
<protein>
    <submittedName>
        <fullName evidence="3">Response regulator</fullName>
    </submittedName>
</protein>
<dbReference type="Gene3D" id="3.40.50.2300">
    <property type="match status" value="1"/>
</dbReference>
<dbReference type="InterPro" id="IPR001789">
    <property type="entry name" value="Sig_transdc_resp-reg_receiver"/>
</dbReference>
<feature type="modified residue" description="4-aspartylphosphate" evidence="1">
    <location>
        <position position="49"/>
    </location>
</feature>
<evidence type="ECO:0000259" key="2">
    <source>
        <dbReference type="PROSITE" id="PS50110"/>
    </source>
</evidence>
<feature type="domain" description="Response regulatory" evidence="2">
    <location>
        <begin position="1"/>
        <end position="109"/>
    </location>
</feature>
<dbReference type="GO" id="GO:0000160">
    <property type="term" value="P:phosphorelay signal transduction system"/>
    <property type="evidence" value="ECO:0007669"/>
    <property type="project" value="InterPro"/>
</dbReference>
<evidence type="ECO:0000256" key="1">
    <source>
        <dbReference type="PROSITE-ProRule" id="PRU00169"/>
    </source>
</evidence>
<keyword evidence="1" id="KW-0597">Phosphoprotein</keyword>
<reference evidence="3" key="1">
    <citation type="submission" date="2024-08" db="EMBL/GenBank/DDBJ databases">
        <authorList>
            <person name="Chaddad Z."/>
            <person name="Lamrabet M."/>
            <person name="Bouhnik O."/>
            <person name="Alami S."/>
            <person name="Wipf D."/>
            <person name="Courty P.E."/>
            <person name="Missbah El Idrissi M."/>
        </authorList>
    </citation>
    <scope>NUCLEOTIDE SEQUENCE</scope>
    <source>
        <strain evidence="3">LLZ17</strain>
    </source>
</reference>